<dbReference type="Gene3D" id="3.20.20.210">
    <property type="match status" value="1"/>
</dbReference>
<gene>
    <name evidence="2" type="ordered locus">Desor_2363</name>
</gene>
<dbReference type="AlphaFoldDB" id="G7WDH8"/>
<reference evidence="2 3" key="2">
    <citation type="journal article" date="2012" name="J. Bacteriol.">
        <title>Complete genome sequences of Desulfosporosinus orientis DSM765T, Desulfosporosinus youngiae DSM17734T, Desulfosporosinus meridiei DSM13257T, and Desulfosporosinus acidiphilus DSM22704T.</title>
        <authorList>
            <person name="Pester M."/>
            <person name="Brambilla E."/>
            <person name="Alazard D."/>
            <person name="Rattei T."/>
            <person name="Weinmaier T."/>
            <person name="Han J."/>
            <person name="Lucas S."/>
            <person name="Lapidus A."/>
            <person name="Cheng J.F."/>
            <person name="Goodwin L."/>
            <person name="Pitluck S."/>
            <person name="Peters L."/>
            <person name="Ovchinnikova G."/>
            <person name="Teshima H."/>
            <person name="Detter J.C."/>
            <person name="Han C.S."/>
            <person name="Tapia R."/>
            <person name="Land M.L."/>
            <person name="Hauser L."/>
            <person name="Kyrpides N.C."/>
            <person name="Ivanova N.N."/>
            <person name="Pagani I."/>
            <person name="Huntmann M."/>
            <person name="Wei C.L."/>
            <person name="Davenport K.W."/>
            <person name="Daligault H."/>
            <person name="Chain P.S."/>
            <person name="Chen A."/>
            <person name="Mavromatis K."/>
            <person name="Markowitz V."/>
            <person name="Szeto E."/>
            <person name="Mikhailova N."/>
            <person name="Pati A."/>
            <person name="Wagner M."/>
            <person name="Woyke T."/>
            <person name="Ollivier B."/>
            <person name="Klenk H.P."/>
            <person name="Spring S."/>
            <person name="Loy A."/>
        </authorList>
    </citation>
    <scope>NUCLEOTIDE SEQUENCE [LARGE SCALE GENOMIC DNA]</scope>
    <source>
        <strain evidence="3">ATCC 19365 / DSM 765 / NCIMB 8382 / VKM B-1628</strain>
    </source>
</reference>
<keyword evidence="3" id="KW-1185">Reference proteome</keyword>
<dbReference type="HOGENOM" id="CLU_059388_0_0_9"/>
<dbReference type="eggNOG" id="COG0407">
    <property type="taxonomic scope" value="Bacteria"/>
</dbReference>
<evidence type="ECO:0000313" key="3">
    <source>
        <dbReference type="Proteomes" id="UP000006346"/>
    </source>
</evidence>
<dbReference type="GO" id="GO:0006779">
    <property type="term" value="P:porphyrin-containing compound biosynthetic process"/>
    <property type="evidence" value="ECO:0007669"/>
    <property type="project" value="InterPro"/>
</dbReference>
<dbReference type="InterPro" id="IPR038071">
    <property type="entry name" value="UROD/MetE-like_sf"/>
</dbReference>
<dbReference type="SUPFAM" id="SSF51726">
    <property type="entry name" value="UROD/MetE-like"/>
    <property type="match status" value="1"/>
</dbReference>
<evidence type="ECO:0000259" key="1">
    <source>
        <dbReference type="Pfam" id="PF01208"/>
    </source>
</evidence>
<dbReference type="KEGG" id="dor:Desor_2363"/>
<proteinExistence type="predicted"/>
<dbReference type="InterPro" id="IPR000257">
    <property type="entry name" value="Uroporphyrinogen_deCOase"/>
</dbReference>
<dbReference type="GO" id="GO:0004853">
    <property type="term" value="F:uroporphyrinogen decarboxylase activity"/>
    <property type="evidence" value="ECO:0007669"/>
    <property type="project" value="InterPro"/>
</dbReference>
<dbReference type="Proteomes" id="UP000006346">
    <property type="component" value="Chromosome"/>
</dbReference>
<dbReference type="EMBL" id="CP003108">
    <property type="protein sequence ID" value="AET67947.1"/>
    <property type="molecule type" value="Genomic_DNA"/>
</dbReference>
<evidence type="ECO:0000313" key="2">
    <source>
        <dbReference type="EMBL" id="AET67947.1"/>
    </source>
</evidence>
<organism evidence="2 3">
    <name type="scientific">Desulfosporosinus orientis (strain ATCC 19365 / DSM 765 / NCIMB 8382 / VKM B-1628 / Singapore I)</name>
    <name type="common">Desulfotomaculum orientis</name>
    <dbReference type="NCBI Taxonomy" id="768706"/>
    <lineage>
        <taxon>Bacteria</taxon>
        <taxon>Bacillati</taxon>
        <taxon>Bacillota</taxon>
        <taxon>Clostridia</taxon>
        <taxon>Eubacteriales</taxon>
        <taxon>Desulfitobacteriaceae</taxon>
        <taxon>Desulfosporosinus</taxon>
    </lineage>
</organism>
<sequence>MLEQAKETQQLFIDIDEGRIPKRVPVYTWMDITYIMQYAGEDLRRIQWDVDKFKDMIEVGAKSFQSDINPATFTRIMPVYNILGAENFRMSSSGQIQHPEVVGMKPEEYDELIADPYKFTHDKVLPRLYKNLDTNPVKRSMVFAKAMKAHSDIYGQIFPHHDLMAEKYGLAYDRVGCQSIAPFDQIADQFRSFSGISIDIRRCPDKVMEACEAVLPMMIKAGIKPHSSKQKRTFIPLHMAPYLRQADFEKIYWPTFKKLVEALCAAGAYPLLFVEQDWSRFLDHLNELPAGVQMMFEYGDPKTIKEKVGKKHIISGLYPLTLLSGGTKKECIGKAKEIIDILAPGGNYIFTFDKVALNQVDANPENIIAVNEFVKEYAVY</sequence>
<dbReference type="Pfam" id="PF01208">
    <property type="entry name" value="URO-D"/>
    <property type="match status" value="1"/>
</dbReference>
<protein>
    <submittedName>
        <fullName evidence="2">Uroporphyrinogen-III decarboxylase</fullName>
    </submittedName>
</protein>
<dbReference type="OrthoDB" id="9813603at2"/>
<reference evidence="3" key="1">
    <citation type="submission" date="2011-11" db="EMBL/GenBank/DDBJ databases">
        <title>Complete sequence of Desulfosporosinus orientis DSM 765.</title>
        <authorList>
            <person name="Lucas S."/>
            <person name="Han J."/>
            <person name="Lapidus A."/>
            <person name="Cheng J.-F."/>
            <person name="Goodwin L."/>
            <person name="Pitluck S."/>
            <person name="Peters L."/>
            <person name="Ovchinnikova G."/>
            <person name="Teshima H."/>
            <person name="Detter J.C."/>
            <person name="Han C."/>
            <person name="Tapia R."/>
            <person name="Land M."/>
            <person name="Hauser L."/>
            <person name="Kyrpides N."/>
            <person name="Ivanova N."/>
            <person name="Pagani I."/>
            <person name="Pester M."/>
            <person name="Spring S."/>
            <person name="Ollivier B."/>
            <person name="Rattei T."/>
            <person name="Klenk H.-P."/>
            <person name="Wagner M."/>
            <person name="Loy A."/>
            <person name="Woyke T."/>
        </authorList>
    </citation>
    <scope>NUCLEOTIDE SEQUENCE [LARGE SCALE GENOMIC DNA]</scope>
    <source>
        <strain evidence="3">ATCC 19365 / DSM 765 / NCIMB 8382 / VKM B-1628</strain>
    </source>
</reference>
<dbReference type="RefSeq" id="WP_014184756.1">
    <property type="nucleotide sequence ID" value="NC_016584.1"/>
</dbReference>
<accession>G7WDH8</accession>
<dbReference type="STRING" id="768706.Desor_2363"/>
<dbReference type="PATRIC" id="fig|768706.3.peg.2369"/>
<feature type="domain" description="Uroporphyrinogen decarboxylase (URO-D)" evidence="1">
    <location>
        <begin position="197"/>
        <end position="377"/>
    </location>
</feature>
<name>G7WDH8_DESOD</name>